<proteinExistence type="predicted"/>
<dbReference type="Gene3D" id="1.10.357.10">
    <property type="entry name" value="Tetracycline Repressor, domain 2"/>
    <property type="match status" value="1"/>
</dbReference>
<dbReference type="Proteomes" id="UP000049023">
    <property type="component" value="Unassembled WGS sequence"/>
</dbReference>
<name>A0A655AWQ0_MYCTX</name>
<gene>
    <name evidence="1" type="primary">acnR</name>
    <name evidence="1" type="ORF">ERS027661_04974</name>
</gene>
<reference evidence="1 2" key="1">
    <citation type="submission" date="2015-03" db="EMBL/GenBank/DDBJ databases">
        <authorList>
            <consortium name="Pathogen Informatics"/>
        </authorList>
    </citation>
    <scope>NUCLEOTIDE SEQUENCE [LARGE SCALE GENOMIC DNA]</scope>
    <source>
        <strain evidence="1 2">Bir 187</strain>
    </source>
</reference>
<dbReference type="SUPFAM" id="SSF48498">
    <property type="entry name" value="Tetracyclin repressor-like, C-terminal domain"/>
    <property type="match status" value="1"/>
</dbReference>
<sequence length="102" mass="11561">MLAAPDQFDWLATRLEIARKLRNDPDFSRGWAERSAELAAATTDRLRRQKQANRVRDDVPSDVLRCYLDLVLDGLLARLASGEDPQRLAAVLDLVENSVRRS</sequence>
<organism evidence="1 2">
    <name type="scientific">Mycobacterium tuberculosis</name>
    <dbReference type="NCBI Taxonomy" id="1773"/>
    <lineage>
        <taxon>Bacteria</taxon>
        <taxon>Bacillati</taxon>
        <taxon>Actinomycetota</taxon>
        <taxon>Actinomycetes</taxon>
        <taxon>Mycobacteriales</taxon>
        <taxon>Mycobacteriaceae</taxon>
        <taxon>Mycobacterium</taxon>
        <taxon>Mycobacterium tuberculosis complex</taxon>
    </lineage>
</organism>
<dbReference type="EMBL" id="CNFU01002344">
    <property type="protein sequence ID" value="CKU24928.1"/>
    <property type="molecule type" value="Genomic_DNA"/>
</dbReference>
<dbReference type="AlphaFoldDB" id="A0A655AWQ0"/>
<accession>A0A655AWQ0</accession>
<dbReference type="InterPro" id="IPR036271">
    <property type="entry name" value="Tet_transcr_reg_TetR-rel_C_sf"/>
</dbReference>
<evidence type="ECO:0000313" key="1">
    <source>
        <dbReference type="EMBL" id="CKU24928.1"/>
    </source>
</evidence>
<protein>
    <submittedName>
        <fullName evidence="1">TetR family transcriptional regulator</fullName>
    </submittedName>
</protein>
<evidence type="ECO:0000313" key="2">
    <source>
        <dbReference type="Proteomes" id="UP000049023"/>
    </source>
</evidence>